<protein>
    <recommendedName>
        <fullName evidence="3">Aminotransferase class V domain-containing protein</fullName>
    </recommendedName>
</protein>
<evidence type="ECO:0000256" key="1">
    <source>
        <dbReference type="ARBA" id="ARBA00001933"/>
    </source>
</evidence>
<evidence type="ECO:0000313" key="4">
    <source>
        <dbReference type="EMBL" id="GAF96226.1"/>
    </source>
</evidence>
<evidence type="ECO:0000256" key="2">
    <source>
        <dbReference type="ARBA" id="ARBA00022898"/>
    </source>
</evidence>
<dbReference type="Gene3D" id="3.40.640.10">
    <property type="entry name" value="Type I PLP-dependent aspartate aminotransferase-like (Major domain)"/>
    <property type="match status" value="1"/>
</dbReference>
<dbReference type="InterPro" id="IPR015422">
    <property type="entry name" value="PyrdxlP-dep_Trfase_small"/>
</dbReference>
<gene>
    <name evidence="4" type="ORF">S01H1_26332</name>
</gene>
<dbReference type="Gene3D" id="3.90.1150.10">
    <property type="entry name" value="Aspartate Aminotransferase, domain 1"/>
    <property type="match status" value="1"/>
</dbReference>
<proteinExistence type="predicted"/>
<dbReference type="InterPro" id="IPR015421">
    <property type="entry name" value="PyrdxlP-dep_Trfase_major"/>
</dbReference>
<dbReference type="InterPro" id="IPR000192">
    <property type="entry name" value="Aminotrans_V_dom"/>
</dbReference>
<dbReference type="InterPro" id="IPR015424">
    <property type="entry name" value="PyrdxlP-dep_Trfase"/>
</dbReference>
<dbReference type="Pfam" id="PF00266">
    <property type="entry name" value="Aminotran_5"/>
    <property type="match status" value="1"/>
</dbReference>
<dbReference type="PANTHER" id="PTHR21152:SF40">
    <property type="entry name" value="ALANINE--GLYOXYLATE AMINOTRANSFERASE"/>
    <property type="match status" value="1"/>
</dbReference>
<dbReference type="SUPFAM" id="SSF53383">
    <property type="entry name" value="PLP-dependent transferases"/>
    <property type="match status" value="1"/>
</dbReference>
<dbReference type="GO" id="GO:0004760">
    <property type="term" value="F:L-serine-pyruvate transaminase activity"/>
    <property type="evidence" value="ECO:0007669"/>
    <property type="project" value="TreeGrafter"/>
</dbReference>
<dbReference type="GO" id="GO:0005777">
    <property type="term" value="C:peroxisome"/>
    <property type="evidence" value="ECO:0007669"/>
    <property type="project" value="TreeGrafter"/>
</dbReference>
<dbReference type="PANTHER" id="PTHR21152">
    <property type="entry name" value="AMINOTRANSFERASE CLASS V"/>
    <property type="match status" value="1"/>
</dbReference>
<sequence length="226" mass="25328">MHNETSTGVMNPLEEIAAVAKKFPDIVVLVDCVSSLSAVRVDMDGLGLDMTLAGVQKAFALPPGIAVCTVSERLFEKSKKIPGRGFYFNFEQLEKYAVRPQTPTTPAMALFCGLHEQLGRMLREGSEARERRHREMAARVQDWVRERFGFFANEKYLSPTITCVRNTRKEKISTDDFRKALRERGLLIANGYGKLKGETFRIGHMGDLTLEDVDTLLRTADEVLGA</sequence>
<comment type="caution">
    <text evidence="4">The sequence shown here is derived from an EMBL/GenBank/DDBJ whole genome shotgun (WGS) entry which is preliminary data.</text>
</comment>
<comment type="cofactor">
    <cofactor evidence="1">
        <name>pyridoxal 5'-phosphate</name>
        <dbReference type="ChEBI" id="CHEBI:597326"/>
    </cofactor>
</comment>
<reference evidence="4" key="1">
    <citation type="journal article" date="2014" name="Front. Microbiol.">
        <title>High frequency of phylogenetically diverse reductive dehalogenase-homologous genes in deep subseafloor sedimentary metagenomes.</title>
        <authorList>
            <person name="Kawai M."/>
            <person name="Futagami T."/>
            <person name="Toyoda A."/>
            <person name="Takaki Y."/>
            <person name="Nishi S."/>
            <person name="Hori S."/>
            <person name="Arai W."/>
            <person name="Tsubouchi T."/>
            <person name="Morono Y."/>
            <person name="Uchiyama I."/>
            <person name="Ito T."/>
            <person name="Fujiyama A."/>
            <person name="Inagaki F."/>
            <person name="Takami H."/>
        </authorList>
    </citation>
    <scope>NUCLEOTIDE SEQUENCE</scope>
    <source>
        <strain evidence="4">Expedition CK06-06</strain>
    </source>
</reference>
<accession>X0UA78</accession>
<organism evidence="4">
    <name type="scientific">marine sediment metagenome</name>
    <dbReference type="NCBI Taxonomy" id="412755"/>
    <lineage>
        <taxon>unclassified sequences</taxon>
        <taxon>metagenomes</taxon>
        <taxon>ecological metagenomes</taxon>
    </lineage>
</organism>
<name>X0UA78_9ZZZZ</name>
<feature type="domain" description="Aminotransferase class V" evidence="3">
    <location>
        <begin position="1"/>
        <end position="191"/>
    </location>
</feature>
<dbReference type="GO" id="GO:0019265">
    <property type="term" value="P:glycine biosynthetic process, by transamination of glyoxylate"/>
    <property type="evidence" value="ECO:0007669"/>
    <property type="project" value="TreeGrafter"/>
</dbReference>
<dbReference type="AlphaFoldDB" id="X0UA78"/>
<dbReference type="GO" id="GO:0008453">
    <property type="term" value="F:alanine-glyoxylate transaminase activity"/>
    <property type="evidence" value="ECO:0007669"/>
    <property type="project" value="TreeGrafter"/>
</dbReference>
<evidence type="ECO:0000259" key="3">
    <source>
        <dbReference type="Pfam" id="PF00266"/>
    </source>
</evidence>
<dbReference type="EMBL" id="BARS01015955">
    <property type="protein sequence ID" value="GAF96226.1"/>
    <property type="molecule type" value="Genomic_DNA"/>
</dbReference>
<keyword evidence="2" id="KW-0663">Pyridoxal phosphate</keyword>